<reference evidence="1 2" key="1">
    <citation type="submission" date="2020-06" db="EMBL/GenBank/DDBJ databases">
        <title>Crossreactivity between MHC class I-restricted antigens from cancer cells and an enterococcal bacteriophage.</title>
        <authorList>
            <person name="Fluckiger A."/>
            <person name="Daillere R."/>
            <person name="Sassi M."/>
            <person name="Cattoir V."/>
            <person name="Kroemer G."/>
            <person name="Zitvogel L."/>
        </authorList>
    </citation>
    <scope>NUCLEOTIDE SEQUENCE [LARGE SCALE GENOMIC DNA]</scope>
    <source>
        <strain evidence="1 2">EG4</strain>
    </source>
</reference>
<accession>A0ABD4HNF8</accession>
<evidence type="ECO:0000313" key="1">
    <source>
        <dbReference type="EMBL" id="MBA0972815.1"/>
    </source>
</evidence>
<dbReference type="Proteomes" id="UP000571857">
    <property type="component" value="Unassembled WGS sequence"/>
</dbReference>
<sequence length="101" mass="11845">MKYTAYRKSDPYTLYEIEGTTKNLAAFIATRSPFENDFYIFRDGRLFLTLVGFFIDRAVDKDFLAYELLPVLVPMQQGEVPTPTVKMTKKFVNKQREDFLL</sequence>
<dbReference type="RefSeq" id="WP_138372309.1">
    <property type="nucleotide sequence ID" value="NZ_CAJSZC010000008.1"/>
</dbReference>
<evidence type="ECO:0000313" key="2">
    <source>
        <dbReference type="Proteomes" id="UP000571857"/>
    </source>
</evidence>
<gene>
    <name evidence="1" type="ORF">HWH42_09510</name>
</gene>
<dbReference type="AlphaFoldDB" id="A0ABD4HNF8"/>
<dbReference type="EMBL" id="JABXJK010000048">
    <property type="protein sequence ID" value="MBA0972815.1"/>
    <property type="molecule type" value="Genomic_DNA"/>
</dbReference>
<name>A0ABD4HNF8_ENTGA</name>
<protein>
    <submittedName>
        <fullName evidence="1">Uncharacterized protein</fullName>
    </submittedName>
</protein>
<organism evidence="1 2">
    <name type="scientific">Enterococcus gallinarum</name>
    <dbReference type="NCBI Taxonomy" id="1353"/>
    <lineage>
        <taxon>Bacteria</taxon>
        <taxon>Bacillati</taxon>
        <taxon>Bacillota</taxon>
        <taxon>Bacilli</taxon>
        <taxon>Lactobacillales</taxon>
        <taxon>Enterococcaceae</taxon>
        <taxon>Enterococcus</taxon>
    </lineage>
</organism>
<proteinExistence type="predicted"/>
<comment type="caution">
    <text evidence="1">The sequence shown here is derived from an EMBL/GenBank/DDBJ whole genome shotgun (WGS) entry which is preliminary data.</text>
</comment>